<organism evidence="1">
    <name type="scientific">Cacopsylla melanoneura</name>
    <dbReference type="NCBI Taxonomy" id="428564"/>
    <lineage>
        <taxon>Eukaryota</taxon>
        <taxon>Metazoa</taxon>
        <taxon>Ecdysozoa</taxon>
        <taxon>Arthropoda</taxon>
        <taxon>Hexapoda</taxon>
        <taxon>Insecta</taxon>
        <taxon>Pterygota</taxon>
        <taxon>Neoptera</taxon>
        <taxon>Paraneoptera</taxon>
        <taxon>Hemiptera</taxon>
        <taxon>Sternorrhyncha</taxon>
        <taxon>Psylloidea</taxon>
        <taxon>Psyllidae</taxon>
        <taxon>Psyllinae</taxon>
        <taxon>Cacopsylla</taxon>
    </lineage>
</organism>
<dbReference type="EMBL" id="HBUF01231442">
    <property type="protein sequence ID" value="CAG6673562.1"/>
    <property type="molecule type" value="Transcribed_RNA"/>
</dbReference>
<dbReference type="AlphaFoldDB" id="A0A8D8STG6"/>
<accession>A0A8D8STG6</accession>
<evidence type="ECO:0000313" key="1">
    <source>
        <dbReference type="EMBL" id="CAG6673559.1"/>
    </source>
</evidence>
<sequence length="151" mass="18257">MSKKKKKIFFKLKKKIVINEEKLKDRTWWRGRGSDWNDLRFDDDLGSMLKTTLLFFQRAPKRMMMLKPARFAFPLRMRQTRSITQAWHAKLHRIVFDAKHRMPISDQCFDAAILARNFRQICRILGANFPNYFGQWYCNDDIFVCTVRTRM</sequence>
<protein>
    <submittedName>
        <fullName evidence="1">Uncharacterized protein</fullName>
    </submittedName>
</protein>
<reference evidence="1" key="1">
    <citation type="submission" date="2021-05" db="EMBL/GenBank/DDBJ databases">
        <authorList>
            <person name="Alioto T."/>
            <person name="Alioto T."/>
            <person name="Gomez Garrido J."/>
        </authorList>
    </citation>
    <scope>NUCLEOTIDE SEQUENCE</scope>
</reference>
<dbReference type="EMBL" id="HBUF01231441">
    <property type="protein sequence ID" value="CAG6673559.1"/>
    <property type="molecule type" value="Transcribed_RNA"/>
</dbReference>
<proteinExistence type="predicted"/>
<name>A0A8D8STG6_9HEMI</name>